<accession>A0A6A6SUR1</accession>
<feature type="region of interest" description="Disordered" evidence="1">
    <location>
        <begin position="1"/>
        <end position="85"/>
    </location>
</feature>
<keyword evidence="3" id="KW-1185">Reference proteome</keyword>
<reference evidence="2" key="1">
    <citation type="journal article" date="2020" name="Stud. Mycol.">
        <title>101 Dothideomycetes genomes: a test case for predicting lifestyles and emergence of pathogens.</title>
        <authorList>
            <person name="Haridas S."/>
            <person name="Albert R."/>
            <person name="Binder M."/>
            <person name="Bloem J."/>
            <person name="Labutti K."/>
            <person name="Salamov A."/>
            <person name="Andreopoulos B."/>
            <person name="Baker S."/>
            <person name="Barry K."/>
            <person name="Bills G."/>
            <person name="Bluhm B."/>
            <person name="Cannon C."/>
            <person name="Castanera R."/>
            <person name="Culley D."/>
            <person name="Daum C."/>
            <person name="Ezra D."/>
            <person name="Gonzalez J."/>
            <person name="Henrissat B."/>
            <person name="Kuo A."/>
            <person name="Liang C."/>
            <person name="Lipzen A."/>
            <person name="Lutzoni F."/>
            <person name="Magnuson J."/>
            <person name="Mondo S."/>
            <person name="Nolan M."/>
            <person name="Ohm R."/>
            <person name="Pangilinan J."/>
            <person name="Park H.-J."/>
            <person name="Ramirez L."/>
            <person name="Alfaro M."/>
            <person name="Sun H."/>
            <person name="Tritt A."/>
            <person name="Yoshinaga Y."/>
            <person name="Zwiers L.-H."/>
            <person name="Turgeon B."/>
            <person name="Goodwin S."/>
            <person name="Spatafora J."/>
            <person name="Crous P."/>
            <person name="Grigoriev I."/>
        </authorList>
    </citation>
    <scope>NUCLEOTIDE SEQUENCE</scope>
    <source>
        <strain evidence="2">CBS 122681</strain>
    </source>
</reference>
<evidence type="ECO:0000313" key="3">
    <source>
        <dbReference type="Proteomes" id="UP000799324"/>
    </source>
</evidence>
<gene>
    <name evidence="2" type="ORF">K491DRAFT_761160</name>
</gene>
<dbReference type="OrthoDB" id="550575at2759"/>
<feature type="compositionally biased region" description="Low complexity" evidence="1">
    <location>
        <begin position="1"/>
        <end position="15"/>
    </location>
</feature>
<protein>
    <submittedName>
        <fullName evidence="2">Uncharacterized protein</fullName>
    </submittedName>
</protein>
<organism evidence="2 3">
    <name type="scientific">Lophiostoma macrostomum CBS 122681</name>
    <dbReference type="NCBI Taxonomy" id="1314788"/>
    <lineage>
        <taxon>Eukaryota</taxon>
        <taxon>Fungi</taxon>
        <taxon>Dikarya</taxon>
        <taxon>Ascomycota</taxon>
        <taxon>Pezizomycotina</taxon>
        <taxon>Dothideomycetes</taxon>
        <taxon>Pleosporomycetidae</taxon>
        <taxon>Pleosporales</taxon>
        <taxon>Lophiostomataceae</taxon>
        <taxon>Lophiostoma</taxon>
    </lineage>
</organism>
<dbReference type="Proteomes" id="UP000799324">
    <property type="component" value="Unassembled WGS sequence"/>
</dbReference>
<sequence length="337" mass="39148">MNPSASSAPIAGPSTSKKKRNRARDRQRRKEKREQKRMGIHEQLPEKDSPEKTVNEPLDTDSSFDSADYLDSDEDEVDPTSVFGPRGEKKWEWDARVSAQDPVDASWSAFRKRAKARKREPIGYNKENYPMDVVVHVGKDMPFNPKNPIPAGKTAREIQFYEDQTFLPKLSYLEFRWVALPQENTRFLDFLTKVRPQLEIVWVTALEDSFIRDAESVELAEKLMSQSEYEDTDQEALDDDEDEAWEDSDDDGNRVPSRFFDPRISDDPKENARTFRKLRQQQAMREMLGRDLYDFEEDSDYGDYDLYMDSGDEIQPDSMVKLLAALDSFGDSMEFDD</sequence>
<feature type="compositionally biased region" description="Acidic residues" evidence="1">
    <location>
        <begin position="68"/>
        <end position="78"/>
    </location>
</feature>
<name>A0A6A6SUR1_9PLEO</name>
<feature type="compositionally biased region" description="Basic and acidic residues" evidence="1">
    <location>
        <begin position="32"/>
        <end position="54"/>
    </location>
</feature>
<feature type="compositionally biased region" description="Acidic residues" evidence="1">
    <location>
        <begin position="228"/>
        <end position="250"/>
    </location>
</feature>
<proteinExistence type="predicted"/>
<evidence type="ECO:0000313" key="2">
    <source>
        <dbReference type="EMBL" id="KAF2651320.1"/>
    </source>
</evidence>
<feature type="compositionally biased region" description="Basic residues" evidence="1">
    <location>
        <begin position="16"/>
        <end position="31"/>
    </location>
</feature>
<dbReference type="EMBL" id="MU004429">
    <property type="protein sequence ID" value="KAF2651320.1"/>
    <property type="molecule type" value="Genomic_DNA"/>
</dbReference>
<dbReference type="AlphaFoldDB" id="A0A6A6SUR1"/>
<feature type="region of interest" description="Disordered" evidence="1">
    <location>
        <begin position="225"/>
        <end position="263"/>
    </location>
</feature>
<evidence type="ECO:0000256" key="1">
    <source>
        <dbReference type="SAM" id="MobiDB-lite"/>
    </source>
</evidence>